<dbReference type="Proteomes" id="UP000789739">
    <property type="component" value="Unassembled WGS sequence"/>
</dbReference>
<comment type="caution">
    <text evidence="2">The sequence shown here is derived from an EMBL/GenBank/DDBJ whole genome shotgun (WGS) entry which is preliminary data.</text>
</comment>
<reference evidence="2" key="1">
    <citation type="submission" date="2021-06" db="EMBL/GenBank/DDBJ databases">
        <authorList>
            <person name="Kallberg Y."/>
            <person name="Tangrot J."/>
            <person name="Rosling A."/>
        </authorList>
    </citation>
    <scope>NUCLEOTIDE SEQUENCE</scope>
    <source>
        <strain evidence="2">BR232B</strain>
    </source>
</reference>
<organism evidence="2 3">
    <name type="scientific">Paraglomus brasilianum</name>
    <dbReference type="NCBI Taxonomy" id="144538"/>
    <lineage>
        <taxon>Eukaryota</taxon>
        <taxon>Fungi</taxon>
        <taxon>Fungi incertae sedis</taxon>
        <taxon>Mucoromycota</taxon>
        <taxon>Glomeromycotina</taxon>
        <taxon>Glomeromycetes</taxon>
        <taxon>Paraglomerales</taxon>
        <taxon>Paraglomeraceae</taxon>
        <taxon>Paraglomus</taxon>
    </lineage>
</organism>
<dbReference type="EMBL" id="CAJVPI010001710">
    <property type="protein sequence ID" value="CAG8623863.1"/>
    <property type="molecule type" value="Genomic_DNA"/>
</dbReference>
<evidence type="ECO:0000256" key="1">
    <source>
        <dbReference type="SAM" id="MobiDB-lite"/>
    </source>
</evidence>
<accession>A0A9N9D3H5</accession>
<feature type="region of interest" description="Disordered" evidence="1">
    <location>
        <begin position="137"/>
        <end position="180"/>
    </location>
</feature>
<protein>
    <submittedName>
        <fullName evidence="2">2773_t:CDS:1</fullName>
    </submittedName>
</protein>
<keyword evidence="3" id="KW-1185">Reference proteome</keyword>
<gene>
    <name evidence="2" type="ORF">PBRASI_LOCUS8864</name>
</gene>
<proteinExistence type="predicted"/>
<feature type="non-terminal residue" evidence="2">
    <location>
        <position position="1"/>
    </location>
</feature>
<evidence type="ECO:0000313" key="2">
    <source>
        <dbReference type="EMBL" id="CAG8623863.1"/>
    </source>
</evidence>
<evidence type="ECO:0000313" key="3">
    <source>
        <dbReference type="Proteomes" id="UP000789739"/>
    </source>
</evidence>
<name>A0A9N9D3H5_9GLOM</name>
<dbReference type="AlphaFoldDB" id="A0A9N9D3H5"/>
<sequence length="180" mass="21041">MSLQLRQKLTLLTLRGLRYCAYLYYEKKLAYCGMRTSLSTIDDISENNDPISLQELKDWEKSFSKIVNTFEEGYADSGSSNIFIKYRINKLKRLDKRLKEFLIQKRLEEIRLCKIPPKVFDLEGIRDVESALKYLRERNNGKSSSSKTKNKGKGKQIEDNETDDIIQSDKNLSAIQLREE</sequence>